<keyword evidence="1" id="KW-0614">Plasmid</keyword>
<evidence type="ECO:0000313" key="2">
    <source>
        <dbReference type="Proteomes" id="UP000253744"/>
    </source>
</evidence>
<dbReference type="Proteomes" id="UP000253744">
    <property type="component" value="Plasmid pDrdA"/>
</dbReference>
<geneLocation type="plasmid" evidence="2">
    <name>pdrda</name>
</geneLocation>
<gene>
    <name evidence="1" type="ORF">DVJ83_14455</name>
</gene>
<name>A0A345IL01_9DEIO</name>
<sequence length="68" mass="7439">MHPYRGIRIFSYSHPLGLNLKLPDSIGIRISRPQPAAGWGFFPATCGSCESAVKAGLRGWRVLAGGRW</sequence>
<dbReference type="KEGG" id="dwu:DVJ83_14455"/>
<protein>
    <submittedName>
        <fullName evidence="1">Uncharacterized protein</fullName>
    </submittedName>
</protein>
<dbReference type="AlphaFoldDB" id="A0A345IL01"/>
<accession>A0A345IL01</accession>
<dbReference type="EMBL" id="CP031159">
    <property type="protein sequence ID" value="AXH00374.1"/>
    <property type="molecule type" value="Genomic_DNA"/>
</dbReference>
<organism evidence="1 2">
    <name type="scientific">Deinococcus wulumuqiensis</name>
    <dbReference type="NCBI Taxonomy" id="980427"/>
    <lineage>
        <taxon>Bacteria</taxon>
        <taxon>Thermotogati</taxon>
        <taxon>Deinococcota</taxon>
        <taxon>Deinococci</taxon>
        <taxon>Deinococcales</taxon>
        <taxon>Deinococcaceae</taxon>
        <taxon>Deinococcus</taxon>
    </lineage>
</organism>
<proteinExistence type="predicted"/>
<reference evidence="1 2" key="1">
    <citation type="submission" date="2018-07" db="EMBL/GenBank/DDBJ databases">
        <title>Complete Genome and Methylome Analysis of Deinococcus wulumuqiensis NEB 479.</title>
        <authorList>
            <person name="Fomenkov A."/>
            <person name="Luyten Y."/>
            <person name="Vincze T."/>
            <person name="Anton B.P."/>
            <person name="Clark T."/>
            <person name="Roberts R.J."/>
            <person name="Morgan R.D."/>
        </authorList>
    </citation>
    <scope>NUCLEOTIDE SEQUENCE [LARGE SCALE GENOMIC DNA]</scope>
    <source>
        <strain evidence="1 2">NEB 479</strain>
        <plasmid evidence="2">Plasmid pdrda</plasmid>
    </source>
</reference>
<evidence type="ECO:0000313" key="1">
    <source>
        <dbReference type="EMBL" id="AXH00374.1"/>
    </source>
</evidence>